<dbReference type="Proteomes" id="UP000326198">
    <property type="component" value="Unassembled WGS sequence"/>
</dbReference>
<keyword evidence="2" id="KW-1185">Reference proteome</keyword>
<proteinExistence type="predicted"/>
<dbReference type="EMBL" id="ML736374">
    <property type="protein sequence ID" value="KAE8372139.1"/>
    <property type="molecule type" value="Genomic_DNA"/>
</dbReference>
<sequence>MVKVVVVFSIASLADRIQLVRTTITKENGRVSALEEILTVLWMQGGLDIEIIKSLPATVMITACGEEWGAIAWINFCQIGNMSQNHRGAILGFGTRTEPLLPPSTYVISLSPGDFGEEISFGN</sequence>
<organism evidence="1 2">
    <name type="scientific">Aspergillus bertholletiae</name>
    <dbReference type="NCBI Taxonomy" id="1226010"/>
    <lineage>
        <taxon>Eukaryota</taxon>
        <taxon>Fungi</taxon>
        <taxon>Dikarya</taxon>
        <taxon>Ascomycota</taxon>
        <taxon>Pezizomycotina</taxon>
        <taxon>Eurotiomycetes</taxon>
        <taxon>Eurotiomycetidae</taxon>
        <taxon>Eurotiales</taxon>
        <taxon>Aspergillaceae</taxon>
        <taxon>Aspergillus</taxon>
        <taxon>Aspergillus subgen. Circumdati</taxon>
    </lineage>
</organism>
<evidence type="ECO:0000313" key="1">
    <source>
        <dbReference type="EMBL" id="KAE8372139.1"/>
    </source>
</evidence>
<protein>
    <submittedName>
        <fullName evidence="1">Uncharacterized protein</fullName>
    </submittedName>
</protein>
<evidence type="ECO:0000313" key="2">
    <source>
        <dbReference type="Proteomes" id="UP000326198"/>
    </source>
</evidence>
<reference evidence="1 2" key="1">
    <citation type="submission" date="2019-04" db="EMBL/GenBank/DDBJ databases">
        <title>Friends and foes A comparative genomics studyof 23 Aspergillus species from section Flavi.</title>
        <authorList>
            <consortium name="DOE Joint Genome Institute"/>
            <person name="Kjaerbolling I."/>
            <person name="Vesth T."/>
            <person name="Frisvad J.C."/>
            <person name="Nybo J.L."/>
            <person name="Theobald S."/>
            <person name="Kildgaard S."/>
            <person name="Isbrandt T."/>
            <person name="Kuo A."/>
            <person name="Sato A."/>
            <person name="Lyhne E.K."/>
            <person name="Kogle M.E."/>
            <person name="Wiebenga A."/>
            <person name="Kun R.S."/>
            <person name="Lubbers R.J."/>
            <person name="Makela M.R."/>
            <person name="Barry K."/>
            <person name="Chovatia M."/>
            <person name="Clum A."/>
            <person name="Daum C."/>
            <person name="Haridas S."/>
            <person name="He G."/>
            <person name="LaButti K."/>
            <person name="Lipzen A."/>
            <person name="Mondo S."/>
            <person name="Riley R."/>
            <person name="Salamov A."/>
            <person name="Simmons B.A."/>
            <person name="Magnuson J.K."/>
            <person name="Henrissat B."/>
            <person name="Mortensen U.H."/>
            <person name="Larsen T.O."/>
            <person name="Devries R.P."/>
            <person name="Grigoriev I.V."/>
            <person name="Machida M."/>
            <person name="Baker S.E."/>
            <person name="Andersen M.R."/>
        </authorList>
    </citation>
    <scope>NUCLEOTIDE SEQUENCE [LARGE SCALE GENOMIC DNA]</scope>
    <source>
        <strain evidence="1 2">IBT 29228</strain>
    </source>
</reference>
<dbReference type="AlphaFoldDB" id="A0A5N7ASX5"/>
<name>A0A5N7ASX5_9EURO</name>
<accession>A0A5N7ASX5</accession>
<gene>
    <name evidence="1" type="ORF">BDV26DRAFT_274688</name>
</gene>